<evidence type="ECO:0000313" key="1">
    <source>
        <dbReference type="EMBL" id="EGG28966.1"/>
    </source>
</evidence>
<proteinExistence type="predicted"/>
<evidence type="ECO:0000313" key="2">
    <source>
        <dbReference type="Proteomes" id="UP000005615"/>
    </source>
</evidence>
<dbReference type="OrthoDB" id="5737703at2"/>
<organism evidence="1 2">
    <name type="scientific">Aequoribacter fuscus</name>
    <dbReference type="NCBI Taxonomy" id="2518989"/>
    <lineage>
        <taxon>Bacteria</taxon>
        <taxon>Pseudomonadati</taxon>
        <taxon>Pseudomonadota</taxon>
        <taxon>Gammaproteobacteria</taxon>
        <taxon>Cellvibrionales</taxon>
        <taxon>Halieaceae</taxon>
        <taxon>Aequoribacter</taxon>
    </lineage>
</organism>
<sequence>MRLDPYTSLLVFVLFLTTPVSAQELPPLVSFSNGDIADANDINNNFDNLNRRIVAIEDFGGCSVTQDGSSVVITCADGSSGVLAGEGTVVVYPEGGVLGEVHLNQIPSGDIVLMDANDVVLSKVSATAGGTTQFIVTAGESEISAMIVNSVADQRIILTSWGSTYLYYHSSDCSGQAFASNSILHEIEGILYVPVTSGSRQEILAQSRKKSGYGSYPDYYIGSLGCEAKTEVKNAWLMVEYTPAPEILNAAYPVRLQQLP</sequence>
<dbReference type="RefSeq" id="WP_009576524.1">
    <property type="nucleotide sequence ID" value="NZ_AEIG01000069.1"/>
</dbReference>
<accession>F3L3Y3</accession>
<dbReference type="Proteomes" id="UP000005615">
    <property type="component" value="Unassembled WGS sequence"/>
</dbReference>
<dbReference type="EMBL" id="AEIG01000069">
    <property type="protein sequence ID" value="EGG28966.1"/>
    <property type="molecule type" value="Genomic_DNA"/>
</dbReference>
<reference evidence="1 2" key="1">
    <citation type="journal article" date="2011" name="J. Bacteriol.">
        <title>Genome sequence of strain IMCC3088, a proteorhodopsin-containing marine bacterium belonging to the OM60/NOR5 clade.</title>
        <authorList>
            <person name="Jang Y."/>
            <person name="Oh H.M."/>
            <person name="Kang I."/>
            <person name="Lee K."/>
            <person name="Yang S.J."/>
            <person name="Cho J.C."/>
        </authorList>
    </citation>
    <scope>NUCLEOTIDE SEQUENCE [LARGE SCALE GENOMIC DNA]</scope>
    <source>
        <strain evidence="1 2">IMCC3088</strain>
    </source>
</reference>
<dbReference type="AlphaFoldDB" id="F3L3Y3"/>
<name>F3L3Y3_9GAMM</name>
<keyword evidence="2" id="KW-1185">Reference proteome</keyword>
<comment type="caution">
    <text evidence="1">The sequence shown here is derived from an EMBL/GenBank/DDBJ whole genome shotgun (WGS) entry which is preliminary data.</text>
</comment>
<protein>
    <submittedName>
        <fullName evidence="1">Uncharacterized protein</fullName>
    </submittedName>
</protein>
<gene>
    <name evidence="1" type="ORF">IMCC3088_2364</name>
</gene>